<feature type="region of interest" description="Disordered" evidence="1">
    <location>
        <begin position="1"/>
        <end position="25"/>
    </location>
</feature>
<dbReference type="Proteomes" id="UP001058330">
    <property type="component" value="Chromosome"/>
</dbReference>
<name>A0ABY5REK6_HALLR</name>
<keyword evidence="3" id="KW-1185">Reference proteome</keyword>
<protein>
    <submittedName>
        <fullName evidence="2">Uncharacterized protein</fullName>
    </submittedName>
</protein>
<sequence length="208" mass="23282">MSDEADDGRDDKEDDSFRQPTQDLDSAIKTLSQINTNTRKLYEAIDKYQEIDRKLTQVFSSLDFSNLEQAAAISINPKLFRQVESLNQTAVLDMYKVVAATRDVEAATAEEEDLEDGDLEVADNVEATYYDLLATYVSNYSGNISSGVRSAADSILSSDKIQEKRDSVAELFHRADEQTIEMLVSVTWMCIQIIVVLMLGRVGSEDSR</sequence>
<evidence type="ECO:0000313" key="3">
    <source>
        <dbReference type="Proteomes" id="UP001058330"/>
    </source>
</evidence>
<proteinExistence type="predicted"/>
<dbReference type="GeneID" id="74527725"/>
<dbReference type="EMBL" id="CP078063">
    <property type="protein sequence ID" value="UVE50776.1"/>
    <property type="molecule type" value="Genomic_DNA"/>
</dbReference>
<evidence type="ECO:0000313" key="2">
    <source>
        <dbReference type="EMBL" id="UVE50776.1"/>
    </source>
</evidence>
<gene>
    <name evidence="2" type="ORF">KU306_02480</name>
</gene>
<dbReference type="RefSeq" id="WP_258302775.1">
    <property type="nucleotide sequence ID" value="NZ_CP078063.1"/>
</dbReference>
<organism evidence="2 3">
    <name type="scientific">Haloferax larsenii</name>
    <dbReference type="NCBI Taxonomy" id="302484"/>
    <lineage>
        <taxon>Archaea</taxon>
        <taxon>Methanobacteriati</taxon>
        <taxon>Methanobacteriota</taxon>
        <taxon>Stenosarchaea group</taxon>
        <taxon>Halobacteria</taxon>
        <taxon>Halobacteriales</taxon>
        <taxon>Haloferacaceae</taxon>
        <taxon>Haloferax</taxon>
    </lineage>
</organism>
<evidence type="ECO:0000256" key="1">
    <source>
        <dbReference type="SAM" id="MobiDB-lite"/>
    </source>
</evidence>
<reference evidence="2" key="1">
    <citation type="submission" date="2021-07" db="EMBL/GenBank/DDBJ databases">
        <title>Studies on halocins as antimicrobial molecules from haloarchaea.</title>
        <authorList>
            <person name="Kumar S."/>
            <person name="Khare S.K."/>
        </authorList>
    </citation>
    <scope>NUCLEOTIDE SEQUENCE</scope>
    <source>
        <strain evidence="2">NCIM 5678</strain>
    </source>
</reference>
<accession>A0ABY5REK6</accession>